<proteinExistence type="predicted"/>
<organism evidence="1 3">
    <name type="scientific">Araneus ventricosus</name>
    <name type="common">Orbweaver spider</name>
    <name type="synonym">Epeira ventricosa</name>
    <dbReference type="NCBI Taxonomy" id="182803"/>
    <lineage>
        <taxon>Eukaryota</taxon>
        <taxon>Metazoa</taxon>
        <taxon>Ecdysozoa</taxon>
        <taxon>Arthropoda</taxon>
        <taxon>Chelicerata</taxon>
        <taxon>Arachnida</taxon>
        <taxon>Araneae</taxon>
        <taxon>Araneomorphae</taxon>
        <taxon>Entelegynae</taxon>
        <taxon>Araneoidea</taxon>
        <taxon>Araneidae</taxon>
        <taxon>Araneus</taxon>
    </lineage>
</organism>
<evidence type="ECO:0000313" key="3">
    <source>
        <dbReference type="Proteomes" id="UP000499080"/>
    </source>
</evidence>
<dbReference type="Proteomes" id="UP000499080">
    <property type="component" value="Unassembled WGS sequence"/>
</dbReference>
<protein>
    <submittedName>
        <fullName evidence="1">Uncharacterized protein</fullName>
    </submittedName>
</protein>
<dbReference type="AlphaFoldDB" id="A0A4Y2FJY0"/>
<evidence type="ECO:0000313" key="1">
    <source>
        <dbReference type="EMBL" id="GBM41790.1"/>
    </source>
</evidence>
<keyword evidence="3" id="KW-1185">Reference proteome</keyword>
<comment type="caution">
    <text evidence="1">The sequence shown here is derived from an EMBL/GenBank/DDBJ whole genome shotgun (WGS) entry which is preliminary data.</text>
</comment>
<gene>
    <name evidence="2" type="ORF">AVEN_4792_1</name>
    <name evidence="1" type="ORF">AVEN_92009_1</name>
</gene>
<sequence length="97" mass="11338">MQISIPKREQNGKNNMVRFVKLKYDKNLCESQKTKKGFHGNVPPPSHKCLEKFQKNVKNDAKSRIFSQNTSDCKAVWRSVQDEHHSLKGTRLWVKQV</sequence>
<dbReference type="EMBL" id="BGPR01034137">
    <property type="protein sequence ID" value="GBO08374.1"/>
    <property type="molecule type" value="Genomic_DNA"/>
</dbReference>
<accession>A0A4Y2FJY0</accession>
<reference evidence="1 3" key="1">
    <citation type="journal article" date="2019" name="Sci. Rep.">
        <title>Orb-weaving spider Araneus ventricosus genome elucidates the spidroin gene catalogue.</title>
        <authorList>
            <person name="Kono N."/>
            <person name="Nakamura H."/>
            <person name="Ohtoshi R."/>
            <person name="Moran D.A.P."/>
            <person name="Shinohara A."/>
            <person name="Yoshida Y."/>
            <person name="Fujiwara M."/>
            <person name="Mori M."/>
            <person name="Tomita M."/>
            <person name="Arakawa K."/>
        </authorList>
    </citation>
    <scope>NUCLEOTIDE SEQUENCE [LARGE SCALE GENOMIC DNA]</scope>
</reference>
<evidence type="ECO:0000313" key="2">
    <source>
        <dbReference type="EMBL" id="GBO08374.1"/>
    </source>
</evidence>
<dbReference type="EMBL" id="BGPR01000973">
    <property type="protein sequence ID" value="GBM41790.1"/>
    <property type="molecule type" value="Genomic_DNA"/>
</dbReference>
<name>A0A4Y2FJY0_ARAVE</name>